<evidence type="ECO:0000256" key="1">
    <source>
        <dbReference type="SAM" id="MobiDB-lite"/>
    </source>
</evidence>
<evidence type="ECO:0000313" key="3">
    <source>
        <dbReference type="Proteomes" id="UP000299102"/>
    </source>
</evidence>
<protein>
    <submittedName>
        <fullName evidence="2">Uncharacterized protein</fullName>
    </submittedName>
</protein>
<organism evidence="2 3">
    <name type="scientific">Eumeta variegata</name>
    <name type="common">Bagworm moth</name>
    <name type="synonym">Eumeta japonica</name>
    <dbReference type="NCBI Taxonomy" id="151549"/>
    <lineage>
        <taxon>Eukaryota</taxon>
        <taxon>Metazoa</taxon>
        <taxon>Ecdysozoa</taxon>
        <taxon>Arthropoda</taxon>
        <taxon>Hexapoda</taxon>
        <taxon>Insecta</taxon>
        <taxon>Pterygota</taxon>
        <taxon>Neoptera</taxon>
        <taxon>Endopterygota</taxon>
        <taxon>Lepidoptera</taxon>
        <taxon>Glossata</taxon>
        <taxon>Ditrysia</taxon>
        <taxon>Tineoidea</taxon>
        <taxon>Psychidae</taxon>
        <taxon>Oiketicinae</taxon>
        <taxon>Eumeta</taxon>
    </lineage>
</organism>
<sequence>MPSAPWVPLTALSSTSRERPGPRLSVFNNDTQSGRGDLGQRLRLNGICEVIGRRGPNCLTRYLPMSLRGSHTATIHVDSRFIEKIVYSEPKSETDVDAAATTARGRGTALITTTNEDLQAASVYTSGTLSIGRLRSLL</sequence>
<dbReference type="EMBL" id="BGZK01000688">
    <property type="protein sequence ID" value="GBP56240.1"/>
    <property type="molecule type" value="Genomic_DNA"/>
</dbReference>
<comment type="caution">
    <text evidence="2">The sequence shown here is derived from an EMBL/GenBank/DDBJ whole genome shotgun (WGS) entry which is preliminary data.</text>
</comment>
<gene>
    <name evidence="2" type="ORF">EVAR_37315_1</name>
</gene>
<feature type="region of interest" description="Disordered" evidence="1">
    <location>
        <begin position="1"/>
        <end position="32"/>
    </location>
</feature>
<name>A0A4C1WZH4_EUMVA</name>
<dbReference type="AlphaFoldDB" id="A0A4C1WZH4"/>
<dbReference type="Proteomes" id="UP000299102">
    <property type="component" value="Unassembled WGS sequence"/>
</dbReference>
<keyword evidence="3" id="KW-1185">Reference proteome</keyword>
<accession>A0A4C1WZH4</accession>
<evidence type="ECO:0000313" key="2">
    <source>
        <dbReference type="EMBL" id="GBP56240.1"/>
    </source>
</evidence>
<proteinExistence type="predicted"/>
<reference evidence="2 3" key="1">
    <citation type="journal article" date="2019" name="Commun. Biol.">
        <title>The bagworm genome reveals a unique fibroin gene that provides high tensile strength.</title>
        <authorList>
            <person name="Kono N."/>
            <person name="Nakamura H."/>
            <person name="Ohtoshi R."/>
            <person name="Tomita M."/>
            <person name="Numata K."/>
            <person name="Arakawa K."/>
        </authorList>
    </citation>
    <scope>NUCLEOTIDE SEQUENCE [LARGE SCALE GENOMIC DNA]</scope>
</reference>